<feature type="region of interest" description="Disordered" evidence="1">
    <location>
        <begin position="14"/>
        <end position="35"/>
    </location>
</feature>
<gene>
    <name evidence="3" type="ORF">EII40_14620</name>
</gene>
<evidence type="ECO:0000313" key="3">
    <source>
        <dbReference type="EMBL" id="RRD55123.1"/>
    </source>
</evidence>
<evidence type="ECO:0000256" key="1">
    <source>
        <dbReference type="SAM" id="MobiDB-lite"/>
    </source>
</evidence>
<evidence type="ECO:0000313" key="4">
    <source>
        <dbReference type="Proteomes" id="UP000278609"/>
    </source>
</evidence>
<feature type="domain" description="Filamentation induced by cAMP protein Fic-like C-terminal" evidence="2">
    <location>
        <begin position="1"/>
        <end position="29"/>
    </location>
</feature>
<dbReference type="Pfam" id="PF21247">
    <property type="entry name" value="Fic-like_C"/>
    <property type="match status" value="1"/>
</dbReference>
<reference evidence="3 4" key="1">
    <citation type="submission" date="2018-11" db="EMBL/GenBank/DDBJ databases">
        <title>Genomes From Bacteria Associated with the Canine Oral Cavity: a Test Case for Automated Genome-Based Taxonomic Assignment.</title>
        <authorList>
            <person name="Coil D.A."/>
            <person name="Jospin G."/>
            <person name="Darling A.E."/>
            <person name="Wallis C."/>
            <person name="Davis I.J."/>
            <person name="Harris S."/>
            <person name="Eisen J.A."/>
            <person name="Holcombe L.J."/>
            <person name="O'Flynn C."/>
        </authorList>
    </citation>
    <scope>NUCLEOTIDE SEQUENCE [LARGE SCALE GENOMIC DNA]</scope>
    <source>
        <strain evidence="3 4">OH2617_COT-023</strain>
    </source>
</reference>
<proteinExistence type="predicted"/>
<feature type="non-terminal residue" evidence="3">
    <location>
        <position position="1"/>
    </location>
</feature>
<dbReference type="GO" id="GO:0004386">
    <property type="term" value="F:helicase activity"/>
    <property type="evidence" value="ECO:0007669"/>
    <property type="project" value="UniProtKB-KW"/>
</dbReference>
<dbReference type="AlphaFoldDB" id="A0A3P1XE67"/>
<dbReference type="Proteomes" id="UP000278609">
    <property type="component" value="Unassembled WGS sequence"/>
</dbReference>
<dbReference type="EMBL" id="RQYS01000233">
    <property type="protein sequence ID" value="RRD55123.1"/>
    <property type="molecule type" value="Genomic_DNA"/>
</dbReference>
<keyword evidence="3" id="KW-0347">Helicase</keyword>
<dbReference type="InterPro" id="IPR049514">
    <property type="entry name" value="Fic-like_C"/>
</dbReference>
<keyword evidence="3" id="KW-0067">ATP-binding</keyword>
<name>A0A3P1XE67_TANFO</name>
<sequence>KKYLRPLLEQEKIEMTIPEKPQSKNQKYRTKETIK</sequence>
<organism evidence="3 4">
    <name type="scientific">Tannerella forsythia</name>
    <name type="common">Bacteroides forsythus</name>
    <dbReference type="NCBI Taxonomy" id="28112"/>
    <lineage>
        <taxon>Bacteria</taxon>
        <taxon>Pseudomonadati</taxon>
        <taxon>Bacteroidota</taxon>
        <taxon>Bacteroidia</taxon>
        <taxon>Bacteroidales</taxon>
        <taxon>Tannerellaceae</taxon>
        <taxon>Tannerella</taxon>
    </lineage>
</organism>
<keyword evidence="3" id="KW-0547">Nucleotide-binding</keyword>
<keyword evidence="3" id="KW-0378">Hydrolase</keyword>
<protein>
    <submittedName>
        <fullName evidence="3">DNA helicase</fullName>
    </submittedName>
</protein>
<comment type="caution">
    <text evidence="3">The sequence shown here is derived from an EMBL/GenBank/DDBJ whole genome shotgun (WGS) entry which is preliminary data.</text>
</comment>
<accession>A0A3P1XE67</accession>
<evidence type="ECO:0000259" key="2">
    <source>
        <dbReference type="Pfam" id="PF21247"/>
    </source>
</evidence>